<gene>
    <name evidence="1" type="ORF">CDV36_002621</name>
</gene>
<dbReference type="Proteomes" id="UP000277212">
    <property type="component" value="Unassembled WGS sequence"/>
</dbReference>
<accession>A0A3M2SJG8</accession>
<evidence type="ECO:0000313" key="1">
    <source>
        <dbReference type="EMBL" id="RMJ17716.1"/>
    </source>
</evidence>
<proteinExistence type="predicted"/>
<organism evidence="1 2">
    <name type="scientific">Fusarium kuroshium</name>
    <dbReference type="NCBI Taxonomy" id="2010991"/>
    <lineage>
        <taxon>Eukaryota</taxon>
        <taxon>Fungi</taxon>
        <taxon>Dikarya</taxon>
        <taxon>Ascomycota</taxon>
        <taxon>Pezizomycotina</taxon>
        <taxon>Sordariomycetes</taxon>
        <taxon>Hypocreomycetidae</taxon>
        <taxon>Hypocreales</taxon>
        <taxon>Nectriaceae</taxon>
        <taxon>Fusarium</taxon>
        <taxon>Fusarium solani species complex</taxon>
    </lineage>
</organism>
<name>A0A3M2SJG8_9HYPO</name>
<dbReference type="EMBL" id="NKUJ01000028">
    <property type="protein sequence ID" value="RMJ17716.1"/>
    <property type="molecule type" value="Genomic_DNA"/>
</dbReference>
<dbReference type="AlphaFoldDB" id="A0A3M2SJG8"/>
<protein>
    <submittedName>
        <fullName evidence="1">Uncharacterized protein</fullName>
    </submittedName>
</protein>
<sequence>MDALTRLPPEVLREIFLYAHDPRMQHRPFEDYESYEAPLRRLELKAPNLRKNLCSLRLVNRALCQAVTPLLFRHIVISVESGIDRFLALSKSPLCRLVIRLELGARARWVHDGRGYLQDNRIAKGECLAYMTRLAIVIHSALPRFSEIHSLKLDFPKISYADNWEKDTADFFESMATAVRKSQLDKLNELHIWLPLAFDFGHFLADNDATGHSTGSLFKRLAYLDLHYEGSTDEHQGLEFRSHQPNKEYTKYLHQLPSLAPNVHTLWAEGDDLLLNHSAISPSLRLKSLDLQWLSISASTLTAIVRQSIETLQRVVMKGIYLESGTWEEILSAMSELRLLVDFFIETCGYLEESRAAHYRPSIGPSANGPSYDPKYYFFIETIRRRDINTLRDVLVRMHKNKRRLHGDSYLAPAGLEGEAQMGDIELRAKVLRAYYRNRHCIEGTESSESEDESEDELFAFD</sequence>
<comment type="caution">
    <text evidence="1">The sequence shown here is derived from an EMBL/GenBank/DDBJ whole genome shotgun (WGS) entry which is preliminary data.</text>
</comment>
<dbReference type="OrthoDB" id="4505556at2759"/>
<evidence type="ECO:0000313" key="2">
    <source>
        <dbReference type="Proteomes" id="UP000277212"/>
    </source>
</evidence>
<keyword evidence="2" id="KW-1185">Reference proteome</keyword>
<dbReference type="STRING" id="2010991.A0A3M2SJG8"/>
<reference evidence="1 2" key="1">
    <citation type="submission" date="2017-06" db="EMBL/GenBank/DDBJ databases">
        <title>Comparative genomic analysis of Ambrosia Fusariam Clade fungi.</title>
        <authorList>
            <person name="Stajich J.E."/>
            <person name="Carrillo J."/>
            <person name="Kijimoto T."/>
            <person name="Eskalen A."/>
            <person name="O'Donnell K."/>
            <person name="Kasson M."/>
        </authorList>
    </citation>
    <scope>NUCLEOTIDE SEQUENCE [LARGE SCALE GENOMIC DNA]</scope>
    <source>
        <strain evidence="1">UCR3666</strain>
    </source>
</reference>